<reference evidence="3 4" key="1">
    <citation type="journal article" date="2018" name="Proc. Natl. Acad. Sci. U.S.A.">
        <title>Draft genome sequence of Camellia sinensis var. sinensis provides insights into the evolution of the tea genome and tea quality.</title>
        <authorList>
            <person name="Wei C."/>
            <person name="Yang H."/>
            <person name="Wang S."/>
            <person name="Zhao J."/>
            <person name="Liu C."/>
            <person name="Gao L."/>
            <person name="Xia E."/>
            <person name="Lu Y."/>
            <person name="Tai Y."/>
            <person name="She G."/>
            <person name="Sun J."/>
            <person name="Cao H."/>
            <person name="Tong W."/>
            <person name="Gao Q."/>
            <person name="Li Y."/>
            <person name="Deng W."/>
            <person name="Jiang X."/>
            <person name="Wang W."/>
            <person name="Chen Q."/>
            <person name="Zhang S."/>
            <person name="Li H."/>
            <person name="Wu J."/>
            <person name="Wang P."/>
            <person name="Li P."/>
            <person name="Shi C."/>
            <person name="Zheng F."/>
            <person name="Jian J."/>
            <person name="Huang B."/>
            <person name="Shan D."/>
            <person name="Shi M."/>
            <person name="Fang C."/>
            <person name="Yue Y."/>
            <person name="Li F."/>
            <person name="Li D."/>
            <person name="Wei S."/>
            <person name="Han B."/>
            <person name="Jiang C."/>
            <person name="Yin Y."/>
            <person name="Xia T."/>
            <person name="Zhang Z."/>
            <person name="Bennetzen J.L."/>
            <person name="Zhao S."/>
            <person name="Wan X."/>
        </authorList>
    </citation>
    <scope>NUCLEOTIDE SEQUENCE [LARGE SCALE GENOMIC DNA]</scope>
    <source>
        <strain evidence="4">cv. Shuchazao</strain>
        <tissue evidence="3">Leaf</tissue>
    </source>
</reference>
<evidence type="ECO:0000256" key="1">
    <source>
        <dbReference type="SAM" id="MobiDB-lite"/>
    </source>
</evidence>
<keyword evidence="4" id="KW-1185">Reference proteome</keyword>
<feature type="chain" id="PRO_5020459963" evidence="2">
    <location>
        <begin position="28"/>
        <end position="117"/>
    </location>
</feature>
<evidence type="ECO:0000256" key="2">
    <source>
        <dbReference type="SAM" id="SignalP"/>
    </source>
</evidence>
<gene>
    <name evidence="3" type="ORF">TEA_013062</name>
</gene>
<feature type="region of interest" description="Disordered" evidence="1">
    <location>
        <begin position="73"/>
        <end position="96"/>
    </location>
</feature>
<keyword evidence="2" id="KW-0732">Signal</keyword>
<evidence type="ECO:0000313" key="4">
    <source>
        <dbReference type="Proteomes" id="UP000306102"/>
    </source>
</evidence>
<protein>
    <submittedName>
        <fullName evidence="3">Uncharacterized protein</fullName>
    </submittedName>
</protein>
<evidence type="ECO:0000313" key="3">
    <source>
        <dbReference type="EMBL" id="THF97307.1"/>
    </source>
</evidence>
<organism evidence="3 4">
    <name type="scientific">Camellia sinensis var. sinensis</name>
    <name type="common">China tea</name>
    <dbReference type="NCBI Taxonomy" id="542762"/>
    <lineage>
        <taxon>Eukaryota</taxon>
        <taxon>Viridiplantae</taxon>
        <taxon>Streptophyta</taxon>
        <taxon>Embryophyta</taxon>
        <taxon>Tracheophyta</taxon>
        <taxon>Spermatophyta</taxon>
        <taxon>Magnoliopsida</taxon>
        <taxon>eudicotyledons</taxon>
        <taxon>Gunneridae</taxon>
        <taxon>Pentapetalae</taxon>
        <taxon>asterids</taxon>
        <taxon>Ericales</taxon>
        <taxon>Theaceae</taxon>
        <taxon>Camellia</taxon>
    </lineage>
</organism>
<proteinExistence type="predicted"/>
<dbReference type="Proteomes" id="UP000306102">
    <property type="component" value="Unassembled WGS sequence"/>
</dbReference>
<dbReference type="EMBL" id="SDRB02012578">
    <property type="protein sequence ID" value="THF97307.1"/>
    <property type="molecule type" value="Genomic_DNA"/>
</dbReference>
<comment type="caution">
    <text evidence="3">The sequence shown here is derived from an EMBL/GenBank/DDBJ whole genome shotgun (WGS) entry which is preliminary data.</text>
</comment>
<accession>A0A4S4D509</accession>
<dbReference type="AlphaFoldDB" id="A0A4S4D509"/>
<feature type="signal peptide" evidence="2">
    <location>
        <begin position="1"/>
        <end position="27"/>
    </location>
</feature>
<name>A0A4S4D509_CAMSN</name>
<sequence>MTSMRYMILSVSILVLLLASHFHPTSAHPHEHEDQRVLTSVGRRILSLPTEFDTDNSSKIRVQIKKRMRFVPSSGAGTGAGSIRPKTRSSAAPTTTNRHVSSSLHVCSLLLGFFFIL</sequence>